<accession>A0A0G1UWG7</accession>
<dbReference type="Proteomes" id="UP000033860">
    <property type="component" value="Unassembled WGS sequence"/>
</dbReference>
<feature type="coiled-coil region" evidence="1">
    <location>
        <begin position="171"/>
        <end position="198"/>
    </location>
</feature>
<feature type="coiled-coil region" evidence="1">
    <location>
        <begin position="66"/>
        <end position="93"/>
    </location>
</feature>
<evidence type="ECO:0000256" key="1">
    <source>
        <dbReference type="SAM" id="Coils"/>
    </source>
</evidence>
<dbReference type="CDD" id="cd12797">
    <property type="entry name" value="M23_peptidase"/>
    <property type="match status" value="1"/>
</dbReference>
<keyword evidence="1" id="KW-0175">Coiled coil</keyword>
<protein>
    <submittedName>
        <fullName evidence="2">Peptidase M23</fullName>
    </submittedName>
</protein>
<evidence type="ECO:0000313" key="2">
    <source>
        <dbReference type="EMBL" id="KKU62050.1"/>
    </source>
</evidence>
<dbReference type="Gene3D" id="2.70.70.10">
    <property type="entry name" value="Glucose Permease (Domain IIA)"/>
    <property type="match status" value="1"/>
</dbReference>
<comment type="caution">
    <text evidence="2">The sequence shown here is derived from an EMBL/GenBank/DDBJ whole genome shotgun (WGS) entry which is preliminary data.</text>
</comment>
<dbReference type="InterPro" id="IPR011055">
    <property type="entry name" value="Dup_hybrid_motif"/>
</dbReference>
<reference evidence="2 3" key="1">
    <citation type="journal article" date="2015" name="Nature">
        <title>rRNA introns, odd ribosomes, and small enigmatic genomes across a large radiation of phyla.</title>
        <authorList>
            <person name="Brown C.T."/>
            <person name="Hug L.A."/>
            <person name="Thomas B.C."/>
            <person name="Sharon I."/>
            <person name="Castelle C.J."/>
            <person name="Singh A."/>
            <person name="Wilkins M.J."/>
            <person name="Williams K.H."/>
            <person name="Banfield J.F."/>
        </authorList>
    </citation>
    <scope>NUCLEOTIDE SEQUENCE [LARGE SCALE GENOMIC DNA]</scope>
</reference>
<sequence>MVKRLLLILVVVFGLAVVPLVAQSSNDECINKSVEEKVTCYEAKLQENRGQQKTLASTIAYLDNRIALTQSQIAKTENDIKILEEEIATLGVKINRLDVSLDEISNLLIARIGESYKRSLFSPHYNLLAVGGLTDYLERNQYLKIAQQNDRKVLLELQGARDTTQLQKDLKEQKQLELEELTLQLANQNRDLAQQKSSKGDLLAQTKNDERVYQQLLATARAEYQAIQAIVALKGQETEVRHVSEGEKIATVIQGASCNSTGTHVHFIISENGVSKNPFSYLSSNISYTNYSGGDAFNPSGSWRWPIEPHIRFNQGYGVTWFVQTYGWYPFHNGIDITSESSNDIKAVKAGTLYNGSYSGSGGCTLPYVRVDHDENNLDTFYLHVFSS</sequence>
<organism evidence="2 3">
    <name type="scientific">Candidatus Beckwithbacteria bacterium GW2011_GWB1_47_15</name>
    <dbReference type="NCBI Taxonomy" id="1618371"/>
    <lineage>
        <taxon>Bacteria</taxon>
        <taxon>Candidatus Beckwithiibacteriota</taxon>
    </lineage>
</organism>
<dbReference type="SUPFAM" id="SSF51261">
    <property type="entry name" value="Duplicated hybrid motif"/>
    <property type="match status" value="1"/>
</dbReference>
<dbReference type="AlphaFoldDB" id="A0A0G1UWG7"/>
<dbReference type="EMBL" id="LCNT01000001">
    <property type="protein sequence ID" value="KKU62050.1"/>
    <property type="molecule type" value="Genomic_DNA"/>
</dbReference>
<evidence type="ECO:0000313" key="3">
    <source>
        <dbReference type="Proteomes" id="UP000033860"/>
    </source>
</evidence>
<proteinExistence type="predicted"/>
<dbReference type="Gene3D" id="6.10.250.3150">
    <property type="match status" value="1"/>
</dbReference>
<name>A0A0G1UWG7_9BACT</name>
<gene>
    <name evidence="2" type="ORF">UX85_C0001G0264</name>
</gene>